<dbReference type="InterPro" id="IPR001451">
    <property type="entry name" value="Hexapep"/>
</dbReference>
<keyword evidence="2 8" id="KW-0808">Transferase</keyword>
<evidence type="ECO:0000256" key="6">
    <source>
        <dbReference type="PIRSR" id="PIRSR620019-2"/>
    </source>
</evidence>
<keyword evidence="3" id="KW-0677">Repeat</keyword>
<comment type="similarity">
    <text evidence="1">Belongs to the transferase hexapeptide repeat family.</text>
</comment>
<dbReference type="STRING" id="333140.AWW68_16025"/>
<feature type="binding site" evidence="6">
    <location>
        <position position="134"/>
    </location>
    <ligand>
        <name>acetyl-CoA</name>
        <dbReference type="ChEBI" id="CHEBI:57288"/>
    </ligand>
</feature>
<dbReference type="SUPFAM" id="SSF51161">
    <property type="entry name" value="Trimeric LpxA-like enzymes"/>
    <property type="match status" value="1"/>
</dbReference>
<dbReference type="InterPro" id="IPR018357">
    <property type="entry name" value="Hexapep_transf_CS"/>
</dbReference>
<dbReference type="Gene3D" id="2.160.10.10">
    <property type="entry name" value="Hexapeptide repeat proteins"/>
    <property type="match status" value="1"/>
</dbReference>
<evidence type="ECO:0000256" key="4">
    <source>
        <dbReference type="ARBA" id="ARBA00023315"/>
    </source>
</evidence>
<accession>A0A150X5Z0</accession>
<evidence type="ECO:0000256" key="3">
    <source>
        <dbReference type="ARBA" id="ARBA00022737"/>
    </source>
</evidence>
<dbReference type="InterPro" id="IPR011004">
    <property type="entry name" value="Trimer_LpxA-like_sf"/>
</dbReference>
<dbReference type="Pfam" id="PF00132">
    <property type="entry name" value="Hexapep"/>
    <property type="match status" value="1"/>
</dbReference>
<feature type="site" description="Increases basicity of active site His" evidence="5">
    <location>
        <position position="126"/>
    </location>
</feature>
<evidence type="ECO:0000256" key="5">
    <source>
        <dbReference type="PIRSR" id="PIRSR620019-1"/>
    </source>
</evidence>
<keyword evidence="9" id="KW-1185">Reference proteome</keyword>
<dbReference type="EMBL" id="LRPC01000028">
    <property type="protein sequence ID" value="KYG74155.1"/>
    <property type="molecule type" value="Genomic_DNA"/>
</dbReference>
<dbReference type="Proteomes" id="UP000075606">
    <property type="component" value="Unassembled WGS sequence"/>
</dbReference>
<dbReference type="OrthoDB" id="708224at2"/>
<sequence>MILIGASGHAKVILDILEKNEFTVDYLLDANPNIKELAGYNVIEDKDHIDDINQEYIVSIGSNLIRKRVSEQRKVKFGWAIHPDSILGDDVSIGQGTVVMAGAIINPSTQVGNHCIINTSASIDHDCEIADYVHISPSATLCGTIEVGEGTHIGAGATIIPNLKIGKWATIGAGAVVIKDVPDYAVVVGNPGRIIKIGNGEE</sequence>
<evidence type="ECO:0000256" key="1">
    <source>
        <dbReference type="ARBA" id="ARBA00007274"/>
    </source>
</evidence>
<dbReference type="InterPro" id="IPR050179">
    <property type="entry name" value="Trans_hexapeptide_repeat"/>
</dbReference>
<organism evidence="8 9">
    <name type="scientific">Roseivirga spongicola</name>
    <dbReference type="NCBI Taxonomy" id="333140"/>
    <lineage>
        <taxon>Bacteria</taxon>
        <taxon>Pseudomonadati</taxon>
        <taxon>Bacteroidota</taxon>
        <taxon>Cytophagia</taxon>
        <taxon>Cytophagales</taxon>
        <taxon>Roseivirgaceae</taxon>
        <taxon>Roseivirga</taxon>
    </lineage>
</organism>
<dbReference type="AlphaFoldDB" id="A0A150X5Z0"/>
<dbReference type="NCBIfam" id="TIGR03570">
    <property type="entry name" value="NeuD_NnaD"/>
    <property type="match status" value="1"/>
</dbReference>
<dbReference type="PANTHER" id="PTHR43300">
    <property type="entry name" value="ACETYLTRANSFERASE"/>
    <property type="match status" value="1"/>
</dbReference>
<proteinExistence type="inferred from homology"/>
<comment type="caution">
    <text evidence="8">The sequence shown here is derived from an EMBL/GenBank/DDBJ whole genome shotgun (WGS) entry which is preliminary data.</text>
</comment>
<evidence type="ECO:0000256" key="2">
    <source>
        <dbReference type="ARBA" id="ARBA00022679"/>
    </source>
</evidence>
<evidence type="ECO:0000313" key="9">
    <source>
        <dbReference type="Proteomes" id="UP000075606"/>
    </source>
</evidence>
<dbReference type="Gene3D" id="3.40.50.20">
    <property type="match status" value="1"/>
</dbReference>
<dbReference type="PANTHER" id="PTHR43300:SF7">
    <property type="entry name" value="UDP-N-ACETYLBACILLOSAMINE N-ACETYLTRANSFERASE"/>
    <property type="match status" value="1"/>
</dbReference>
<protein>
    <submittedName>
        <fullName evidence="8">Acetyltransferase</fullName>
    </submittedName>
</protein>
<evidence type="ECO:0000313" key="8">
    <source>
        <dbReference type="EMBL" id="KYG74155.1"/>
    </source>
</evidence>
<feature type="domain" description="PglD N-terminal" evidence="7">
    <location>
        <begin position="2"/>
        <end position="72"/>
    </location>
</feature>
<dbReference type="RefSeq" id="WP_068223710.1">
    <property type="nucleotide sequence ID" value="NZ_LRPC01000028.1"/>
</dbReference>
<keyword evidence="4" id="KW-0012">Acyltransferase</keyword>
<dbReference type="PROSITE" id="PS00101">
    <property type="entry name" value="HEXAPEP_TRANSFERASES"/>
    <property type="match status" value="1"/>
</dbReference>
<feature type="active site" description="Proton acceptor" evidence="5">
    <location>
        <position position="125"/>
    </location>
</feature>
<evidence type="ECO:0000259" key="7">
    <source>
        <dbReference type="Pfam" id="PF17836"/>
    </source>
</evidence>
<dbReference type="Pfam" id="PF17836">
    <property type="entry name" value="PglD_N"/>
    <property type="match status" value="1"/>
</dbReference>
<dbReference type="InterPro" id="IPR020019">
    <property type="entry name" value="AcTrfase_PglD-like"/>
</dbReference>
<dbReference type="InterPro" id="IPR041561">
    <property type="entry name" value="PglD_N"/>
</dbReference>
<dbReference type="GO" id="GO:0016746">
    <property type="term" value="F:acyltransferase activity"/>
    <property type="evidence" value="ECO:0007669"/>
    <property type="project" value="UniProtKB-KW"/>
</dbReference>
<feature type="binding site" evidence="6">
    <location>
        <position position="61"/>
    </location>
    <ligand>
        <name>substrate</name>
    </ligand>
</feature>
<reference evidence="8 9" key="1">
    <citation type="submission" date="2016-01" db="EMBL/GenBank/DDBJ databases">
        <title>Genome sequencing of Roseivirga spongicola UST030701-084.</title>
        <authorList>
            <person name="Selvaratnam C."/>
            <person name="Thevarajoo S."/>
            <person name="Goh K.M."/>
            <person name="Ee R."/>
            <person name="Chan K.-G."/>
            <person name="Chong C.S."/>
        </authorList>
    </citation>
    <scope>NUCLEOTIDE SEQUENCE [LARGE SCALE GENOMIC DNA]</scope>
    <source>
        <strain evidence="8 9">UST030701-084</strain>
    </source>
</reference>
<name>A0A150X5Z0_9BACT</name>
<feature type="binding site" evidence="6">
    <location>
        <begin position="7"/>
        <end position="9"/>
    </location>
    <ligand>
        <name>substrate</name>
    </ligand>
</feature>
<dbReference type="CDD" id="cd03360">
    <property type="entry name" value="LbH_AT_putative"/>
    <property type="match status" value="1"/>
</dbReference>
<gene>
    <name evidence="8" type="ORF">AWW68_16025</name>
</gene>